<feature type="transmembrane region" description="Helical" evidence="6">
    <location>
        <begin position="248"/>
        <end position="269"/>
    </location>
</feature>
<feature type="transmembrane region" description="Helical" evidence="6">
    <location>
        <begin position="382"/>
        <end position="404"/>
    </location>
</feature>
<dbReference type="OrthoDB" id="9775950at2"/>
<dbReference type="InterPro" id="IPR024923">
    <property type="entry name" value="PG_synth_SpoVB"/>
</dbReference>
<evidence type="ECO:0000313" key="8">
    <source>
        <dbReference type="Proteomes" id="UP000233440"/>
    </source>
</evidence>
<feature type="transmembrane region" description="Helical" evidence="6">
    <location>
        <begin position="321"/>
        <end position="340"/>
    </location>
</feature>
<keyword evidence="3 6" id="KW-0812">Transmembrane</keyword>
<dbReference type="PANTHER" id="PTHR30250">
    <property type="entry name" value="PST FAMILY PREDICTED COLANIC ACID TRANSPORTER"/>
    <property type="match status" value="1"/>
</dbReference>
<evidence type="ECO:0000256" key="6">
    <source>
        <dbReference type="SAM" id="Phobius"/>
    </source>
</evidence>
<dbReference type="CDD" id="cd13124">
    <property type="entry name" value="MATE_SpoVB_like"/>
    <property type="match status" value="1"/>
</dbReference>
<feature type="transmembrane region" description="Helical" evidence="6">
    <location>
        <begin position="474"/>
        <end position="495"/>
    </location>
</feature>
<feature type="transmembrane region" description="Helical" evidence="6">
    <location>
        <begin position="38"/>
        <end position="61"/>
    </location>
</feature>
<dbReference type="GO" id="GO:0005886">
    <property type="term" value="C:plasma membrane"/>
    <property type="evidence" value="ECO:0007669"/>
    <property type="project" value="UniProtKB-SubCell"/>
</dbReference>
<accession>A0A2N3LKV1</accession>
<dbReference type="InterPro" id="IPR002797">
    <property type="entry name" value="Polysacc_synth"/>
</dbReference>
<evidence type="ECO:0000256" key="3">
    <source>
        <dbReference type="ARBA" id="ARBA00022692"/>
    </source>
</evidence>
<feature type="transmembrane region" description="Helical" evidence="6">
    <location>
        <begin position="159"/>
        <end position="178"/>
    </location>
</feature>
<proteinExistence type="predicted"/>
<dbReference type="InterPro" id="IPR014249">
    <property type="entry name" value="Spore_V_B"/>
</dbReference>
<protein>
    <submittedName>
        <fullName evidence="7">Stage V sporulation protein B</fullName>
    </submittedName>
</protein>
<sequence>MSRFLKGTMILLAAGLFTRVLGFINRIVIARFLGEEGVGLYMMAFPTLMLVISITQLGLPVAISKCVAEADAIGDRQKIKKILVVSLTITISLSLIFTPGLILLAPYLTQVLFTDSRIYYPLVAITPIIPIVAVSAVLRGYFQGKQNMKPFAISQMIEQVVRIFLIAVFANAFLPFGVEYAAAGVMFASILGELISLLYMFTMFKLKKKFRVRRNFFHVVKSGRDALNELMSVALPSLGSRLIGNVSWFLEPIIVANSLAIAGITTSIATKQYGLLTGFAMPLMMLPSFVTSSLSTALVPAISEANTKRNSELVEHRLQQALRFSLLAGGLSVIILYVFADPLMKAMYGNSNGSQFIKIMAPFFLLQYYQGPLQATLQALDMARAAMINSLIGAIVKLAVIFILASRPEFGINGAALGIVTSIVLVTLLHFATILKKISFTIYVLEYVKFSIVTILACVFGYWIYHHISFHELAIIHLLICIILTSILYVLLLLGTKLLTKSDLRLIPIINKFI</sequence>
<dbReference type="EMBL" id="PIQO01000006">
    <property type="protein sequence ID" value="PKR85250.1"/>
    <property type="molecule type" value="Genomic_DNA"/>
</dbReference>
<keyword evidence="2" id="KW-1003">Cell membrane</keyword>
<dbReference type="Proteomes" id="UP000233440">
    <property type="component" value="Unassembled WGS sequence"/>
</dbReference>
<evidence type="ECO:0000256" key="5">
    <source>
        <dbReference type="ARBA" id="ARBA00023136"/>
    </source>
</evidence>
<feature type="transmembrane region" description="Helical" evidence="6">
    <location>
        <begin position="447"/>
        <end position="468"/>
    </location>
</feature>
<reference evidence="7 8" key="1">
    <citation type="submission" date="2017-11" db="EMBL/GenBank/DDBJ databases">
        <title>Bacillus camelliae sp. nov., isolated from pu'er tea.</title>
        <authorList>
            <person name="Niu L."/>
        </authorList>
    </citation>
    <scope>NUCLEOTIDE SEQUENCE [LARGE SCALE GENOMIC DNA]</scope>
    <source>
        <strain evidence="7 8">7578-1</strain>
    </source>
</reference>
<dbReference type="PANTHER" id="PTHR30250:SF24">
    <property type="entry name" value="STAGE V SPORULATION PROTEIN B"/>
    <property type="match status" value="1"/>
</dbReference>
<feature type="transmembrane region" description="Helical" evidence="6">
    <location>
        <begin position="410"/>
        <end position="435"/>
    </location>
</feature>
<keyword evidence="4 6" id="KW-1133">Transmembrane helix</keyword>
<dbReference type="AlphaFoldDB" id="A0A2N3LKV1"/>
<organism evidence="7 8">
    <name type="scientific">Heyndrickxia camelliae</name>
    <dbReference type="NCBI Taxonomy" id="1707093"/>
    <lineage>
        <taxon>Bacteria</taxon>
        <taxon>Bacillati</taxon>
        <taxon>Bacillota</taxon>
        <taxon>Bacilli</taxon>
        <taxon>Bacillales</taxon>
        <taxon>Bacillaceae</taxon>
        <taxon>Heyndrickxia</taxon>
    </lineage>
</organism>
<name>A0A2N3LKV1_9BACI</name>
<feature type="transmembrane region" description="Helical" evidence="6">
    <location>
        <begin position="118"/>
        <end position="138"/>
    </location>
</feature>
<feature type="transmembrane region" description="Helical" evidence="6">
    <location>
        <begin position="275"/>
        <end position="300"/>
    </location>
</feature>
<comment type="caution">
    <text evidence="7">The sequence shown here is derived from an EMBL/GenBank/DDBJ whole genome shotgun (WGS) entry which is preliminary data.</text>
</comment>
<keyword evidence="5 6" id="KW-0472">Membrane</keyword>
<feature type="transmembrane region" description="Helical" evidence="6">
    <location>
        <begin position="82"/>
        <end position="106"/>
    </location>
</feature>
<dbReference type="NCBIfam" id="TIGR02900">
    <property type="entry name" value="spore_V_B"/>
    <property type="match status" value="1"/>
</dbReference>
<gene>
    <name evidence="7" type="primary">spoVB</name>
    <name evidence="7" type="ORF">CWO92_10625</name>
</gene>
<evidence type="ECO:0000313" key="7">
    <source>
        <dbReference type="EMBL" id="PKR85250.1"/>
    </source>
</evidence>
<dbReference type="PIRSF" id="PIRSF038958">
    <property type="entry name" value="PG_synth_SpoVB"/>
    <property type="match status" value="1"/>
</dbReference>
<dbReference type="InterPro" id="IPR050833">
    <property type="entry name" value="Poly_Biosynth_Transport"/>
</dbReference>
<comment type="subcellular location">
    <subcellularLocation>
        <location evidence="1">Cell membrane</location>
        <topology evidence="1">Multi-pass membrane protein</topology>
    </subcellularLocation>
</comment>
<dbReference type="Pfam" id="PF01943">
    <property type="entry name" value="Polysacc_synt"/>
    <property type="match status" value="1"/>
</dbReference>
<keyword evidence="8" id="KW-1185">Reference proteome</keyword>
<dbReference type="RefSeq" id="WP_101354227.1">
    <property type="nucleotide sequence ID" value="NZ_PIQO01000006.1"/>
</dbReference>
<evidence type="ECO:0000256" key="1">
    <source>
        <dbReference type="ARBA" id="ARBA00004651"/>
    </source>
</evidence>
<evidence type="ECO:0000256" key="2">
    <source>
        <dbReference type="ARBA" id="ARBA00022475"/>
    </source>
</evidence>
<feature type="transmembrane region" description="Helical" evidence="6">
    <location>
        <begin position="184"/>
        <end position="204"/>
    </location>
</feature>
<evidence type="ECO:0000256" key="4">
    <source>
        <dbReference type="ARBA" id="ARBA00022989"/>
    </source>
</evidence>